<protein>
    <submittedName>
        <fullName evidence="3">Uncharacterized protein</fullName>
    </submittedName>
</protein>
<reference evidence="3" key="2">
    <citation type="journal article" date="2021" name="PeerJ">
        <title>Extensive microbial diversity within the chicken gut microbiome revealed by metagenomics and culture.</title>
        <authorList>
            <person name="Gilroy R."/>
            <person name="Ravi A."/>
            <person name="Getino M."/>
            <person name="Pursley I."/>
            <person name="Horton D.L."/>
            <person name="Alikhan N.F."/>
            <person name="Baker D."/>
            <person name="Gharbi K."/>
            <person name="Hall N."/>
            <person name="Watson M."/>
            <person name="Adriaenssens E.M."/>
            <person name="Foster-Nyarko E."/>
            <person name="Jarju S."/>
            <person name="Secka A."/>
            <person name="Antonio M."/>
            <person name="Oren A."/>
            <person name="Chaudhuri R.R."/>
            <person name="La Ragione R."/>
            <person name="Hildebrand F."/>
            <person name="Pallen M.J."/>
        </authorList>
    </citation>
    <scope>NUCLEOTIDE SEQUENCE</scope>
    <source>
        <strain evidence="3">ChiGjej1B1-1684</strain>
    </source>
</reference>
<keyword evidence="2" id="KW-0812">Transmembrane</keyword>
<reference evidence="3" key="1">
    <citation type="submission" date="2020-10" db="EMBL/GenBank/DDBJ databases">
        <authorList>
            <person name="Gilroy R."/>
        </authorList>
    </citation>
    <scope>NUCLEOTIDE SEQUENCE</scope>
    <source>
        <strain evidence="3">ChiGjej1B1-1684</strain>
    </source>
</reference>
<evidence type="ECO:0000256" key="1">
    <source>
        <dbReference type="SAM" id="MobiDB-lite"/>
    </source>
</evidence>
<evidence type="ECO:0000313" key="3">
    <source>
        <dbReference type="EMBL" id="HIU49626.1"/>
    </source>
</evidence>
<comment type="caution">
    <text evidence="3">The sequence shown here is derived from an EMBL/GenBank/DDBJ whole genome shotgun (WGS) entry which is preliminary data.</text>
</comment>
<organism evidence="3 4">
    <name type="scientific">Candidatus Limousia pullorum</name>
    <dbReference type="NCBI Taxonomy" id="2840860"/>
    <lineage>
        <taxon>Bacteria</taxon>
        <taxon>Bacillati</taxon>
        <taxon>Bacillota</taxon>
        <taxon>Clostridia</taxon>
        <taxon>Eubacteriales</taxon>
        <taxon>Oscillospiraceae</taxon>
        <taxon>Oscillospiraceae incertae sedis</taxon>
        <taxon>Candidatus Limousia</taxon>
    </lineage>
</organism>
<keyword evidence="2" id="KW-0472">Membrane</keyword>
<dbReference type="EMBL" id="DVNG01000018">
    <property type="protein sequence ID" value="HIU49626.1"/>
    <property type="molecule type" value="Genomic_DNA"/>
</dbReference>
<gene>
    <name evidence="3" type="ORF">IAD22_01250</name>
</gene>
<evidence type="ECO:0000256" key="2">
    <source>
        <dbReference type="SAM" id="Phobius"/>
    </source>
</evidence>
<name>A0A9D1S7B8_9FIRM</name>
<sequence length="273" mass="32344">MIIFTIICAVMYFISAIILFMPKFRKYPFFKPFGVYMAYQGIWTLLSYPVNQLFPTNQVMTVLNYIGSFVFCLYFLFIYFTSQKNKGNSGKKTVKAKKSNPVKEKKAEPKRRQPRYKDDSEDFDSVIASTKKKRYTEKTEEPEITSTYIDDEPAAPKKSSRFDENSKGTSKYSIDDEDLLYSEFDDEDENEADELENVEITDEDLEYYDDDNTDEDTEDEEEVDLYDDFDDDMLDDEEEEEELPDDYDDDDLYVDFDDDDDDLETLRGRRYRK</sequence>
<feature type="compositionally biased region" description="Acidic residues" evidence="1">
    <location>
        <begin position="175"/>
        <end position="260"/>
    </location>
</feature>
<dbReference type="AlphaFoldDB" id="A0A9D1S7B8"/>
<feature type="transmembrane region" description="Helical" evidence="2">
    <location>
        <begin position="62"/>
        <end position="82"/>
    </location>
</feature>
<feature type="region of interest" description="Disordered" evidence="1">
    <location>
        <begin position="85"/>
        <end position="260"/>
    </location>
</feature>
<dbReference type="Proteomes" id="UP000824118">
    <property type="component" value="Unassembled WGS sequence"/>
</dbReference>
<accession>A0A9D1S7B8</accession>
<proteinExistence type="predicted"/>
<keyword evidence="2" id="KW-1133">Transmembrane helix</keyword>
<feature type="transmembrane region" description="Helical" evidence="2">
    <location>
        <begin position="6"/>
        <end position="21"/>
    </location>
</feature>
<feature type="compositionally biased region" description="Basic and acidic residues" evidence="1">
    <location>
        <begin position="101"/>
        <end position="118"/>
    </location>
</feature>
<evidence type="ECO:0000313" key="4">
    <source>
        <dbReference type="Proteomes" id="UP000824118"/>
    </source>
</evidence>